<evidence type="ECO:0000313" key="10">
    <source>
        <dbReference type="Proteomes" id="UP000621856"/>
    </source>
</evidence>
<keyword evidence="11" id="KW-1185">Reference proteome</keyword>
<evidence type="ECO:0000256" key="3">
    <source>
        <dbReference type="ARBA" id="ARBA00022989"/>
    </source>
</evidence>
<protein>
    <submittedName>
        <fullName evidence="8">Membrane protein</fullName>
    </submittedName>
</protein>
<reference evidence="8" key="3">
    <citation type="submission" date="2020-09" db="EMBL/GenBank/DDBJ databases">
        <authorList>
            <person name="Sun Q."/>
            <person name="Zhou Y."/>
        </authorList>
    </citation>
    <scope>NUCLEOTIDE SEQUENCE</scope>
    <source>
        <strain evidence="8">CGMCC 1.14984</strain>
    </source>
</reference>
<dbReference type="InterPro" id="IPR011990">
    <property type="entry name" value="TPR-like_helical_dom_sf"/>
</dbReference>
<dbReference type="Proteomes" id="UP000621856">
    <property type="component" value="Unassembled WGS sequence"/>
</dbReference>
<feature type="domain" description="HemY N-terminal" evidence="7">
    <location>
        <begin position="26"/>
        <end position="132"/>
    </location>
</feature>
<evidence type="ECO:0000259" key="7">
    <source>
        <dbReference type="Pfam" id="PF07219"/>
    </source>
</evidence>
<dbReference type="InterPro" id="IPR010817">
    <property type="entry name" value="HemY_N"/>
</dbReference>
<evidence type="ECO:0000256" key="1">
    <source>
        <dbReference type="ARBA" id="ARBA00004370"/>
    </source>
</evidence>
<dbReference type="SUPFAM" id="SSF48452">
    <property type="entry name" value="TPR-like"/>
    <property type="match status" value="2"/>
</dbReference>
<evidence type="ECO:0000313" key="8">
    <source>
        <dbReference type="EMBL" id="GGH97786.1"/>
    </source>
</evidence>
<sequence>MIRILIFILILTLAAAGLTALLAVDGNIHIQFGDYVYFNPAAPTLIGFFILLALLIVTVLIISYLMRLPEKLSARRRESQRQKGIISLTRGLEAVAAGDASDAQRHAKNAQKQLEEPALTRLLTAQAAQLAGDHVTAEESFSAMLEAPETEFLGLRGLYLQAVGAGDMKAAKGYADRAFKLRPNARWAYESVYQLSVERGSWSDAQSALKLASRNGLEDGDHVKRHEAALITARAYAADASGEKDDALSDAKDAVKLAPDFPPAAVLAARLEGARSRRKAVKILEQAWAARPHPALRQAWLDVYSDLAPKERVATLSRLAEQNPDDQQSHHLEAEVAIADGNYDKARNILQPLFSRRPTVRTFTLMAQAMKAQYGEEAAEPWLEKAAHAPAEPGPGADGTFHFTTDGWRRLVMEFGDHHRLSPPPLEEVTAAMSQDEVLLLAAPPPAPEPEPEPEPDVKEVISTDSDTVDQTPLTSPAAGQGDQPAPPTQAPTEHPADKPVEKRAEDSATAEERKRAEQEKELKEKEAALSAAGMGGGMYEDDER</sequence>
<reference evidence="8" key="1">
    <citation type="journal article" date="2014" name="Int. J. Syst. Evol. Microbiol.">
        <title>Complete genome sequence of Corynebacterium casei LMG S-19264T (=DSM 44701T), isolated from a smear-ripened cheese.</title>
        <authorList>
            <consortium name="US DOE Joint Genome Institute (JGI-PGF)"/>
            <person name="Walter F."/>
            <person name="Albersmeier A."/>
            <person name="Kalinowski J."/>
            <person name="Ruckert C."/>
        </authorList>
    </citation>
    <scope>NUCLEOTIDE SEQUENCE</scope>
    <source>
        <strain evidence="8">CGMCC 1.14984</strain>
    </source>
</reference>
<evidence type="ECO:0000256" key="4">
    <source>
        <dbReference type="ARBA" id="ARBA00023136"/>
    </source>
</evidence>
<name>A0A8J3ERJ6_9PROT</name>
<evidence type="ECO:0000256" key="2">
    <source>
        <dbReference type="ARBA" id="ARBA00022692"/>
    </source>
</evidence>
<dbReference type="GO" id="GO:0016020">
    <property type="term" value="C:membrane"/>
    <property type="evidence" value="ECO:0007669"/>
    <property type="project" value="UniProtKB-SubCell"/>
</dbReference>
<dbReference type="Proteomes" id="UP000818603">
    <property type="component" value="Unassembled WGS sequence"/>
</dbReference>
<dbReference type="Pfam" id="PF07219">
    <property type="entry name" value="HemY_N"/>
    <property type="match status" value="1"/>
</dbReference>
<reference evidence="9 11" key="2">
    <citation type="submission" date="2020-02" db="EMBL/GenBank/DDBJ databases">
        <title>Genome sequence of Parvularcula flava strain NH6-79.</title>
        <authorList>
            <person name="Abdul Karim M.H."/>
            <person name="Lam M.Q."/>
            <person name="Chen S.J."/>
            <person name="Yahya A."/>
            <person name="Shahir S."/>
            <person name="Shamsir M.S."/>
            <person name="Chong C.S."/>
        </authorList>
    </citation>
    <scope>NUCLEOTIDE SEQUENCE [LARGE SCALE GENOMIC DNA]</scope>
    <source>
        <strain evidence="9 11">NH6-79</strain>
    </source>
</reference>
<evidence type="ECO:0000313" key="9">
    <source>
        <dbReference type="EMBL" id="NHK28207.1"/>
    </source>
</evidence>
<keyword evidence="3 6" id="KW-1133">Transmembrane helix</keyword>
<dbReference type="Gene3D" id="1.25.40.10">
    <property type="entry name" value="Tetratricopeptide repeat domain"/>
    <property type="match status" value="1"/>
</dbReference>
<dbReference type="AlphaFoldDB" id="A0A8J3ERJ6"/>
<evidence type="ECO:0000313" key="11">
    <source>
        <dbReference type="Proteomes" id="UP000818603"/>
    </source>
</evidence>
<feature type="compositionally biased region" description="Polar residues" evidence="5">
    <location>
        <begin position="463"/>
        <end position="475"/>
    </location>
</feature>
<dbReference type="EMBL" id="VCJR02000002">
    <property type="protein sequence ID" value="NHK28207.1"/>
    <property type="molecule type" value="Genomic_DNA"/>
</dbReference>
<evidence type="ECO:0000256" key="6">
    <source>
        <dbReference type="SAM" id="Phobius"/>
    </source>
</evidence>
<proteinExistence type="predicted"/>
<keyword evidence="2 6" id="KW-0812">Transmembrane</keyword>
<evidence type="ECO:0000256" key="5">
    <source>
        <dbReference type="SAM" id="MobiDB-lite"/>
    </source>
</evidence>
<feature type="transmembrane region" description="Helical" evidence="6">
    <location>
        <begin position="42"/>
        <end position="66"/>
    </location>
</feature>
<comment type="caution">
    <text evidence="8">The sequence shown here is derived from an EMBL/GenBank/DDBJ whole genome shotgun (WGS) entry which is preliminary data.</text>
</comment>
<organism evidence="8 10">
    <name type="scientific">Aquisalinus luteolus</name>
    <dbReference type="NCBI Taxonomy" id="1566827"/>
    <lineage>
        <taxon>Bacteria</taxon>
        <taxon>Pseudomonadati</taxon>
        <taxon>Pseudomonadota</taxon>
        <taxon>Alphaproteobacteria</taxon>
        <taxon>Parvularculales</taxon>
        <taxon>Parvularculaceae</taxon>
        <taxon>Aquisalinus</taxon>
    </lineage>
</organism>
<feature type="region of interest" description="Disordered" evidence="5">
    <location>
        <begin position="442"/>
        <end position="545"/>
    </location>
</feature>
<dbReference type="RefSeq" id="WP_155140017.1">
    <property type="nucleotide sequence ID" value="NZ_BMGZ01000002.1"/>
</dbReference>
<keyword evidence="4 6" id="KW-0472">Membrane</keyword>
<accession>A0A8J3ERJ6</accession>
<comment type="subcellular location">
    <subcellularLocation>
        <location evidence="1">Membrane</location>
    </subcellularLocation>
</comment>
<gene>
    <name evidence="9" type="ORF">FF098_009855</name>
    <name evidence="8" type="ORF">GCM10011355_19840</name>
</gene>
<dbReference type="EMBL" id="BMGZ01000002">
    <property type="protein sequence ID" value="GGH97786.1"/>
    <property type="molecule type" value="Genomic_DNA"/>
</dbReference>
<feature type="compositionally biased region" description="Basic and acidic residues" evidence="5">
    <location>
        <begin position="495"/>
        <end position="528"/>
    </location>
</feature>